<dbReference type="RefSeq" id="WP_197543106.1">
    <property type="nucleotide sequence ID" value="NZ_CP063120.1"/>
</dbReference>
<evidence type="ECO:0000313" key="2">
    <source>
        <dbReference type="Proteomes" id="UP000595009"/>
    </source>
</evidence>
<dbReference type="Proteomes" id="UP000595009">
    <property type="component" value="Chromosome"/>
</dbReference>
<accession>A0A7M1NV88</accession>
<sequence>MGKFLKLEFVKENVEPVKIKGKSDVMPISSGFEHFTAYLSSDLITCFVECEEIPGDGTSINDDDFSECLETGTALYLSEEGIKVIDDLCDRFYSDMGIVNNTSCLSGVNLVLVTNSIDNIIKQLNGNDGK</sequence>
<organism evidence="1 2">
    <name type="scientific">Haemophilus parainfluenzae</name>
    <dbReference type="NCBI Taxonomy" id="729"/>
    <lineage>
        <taxon>Bacteria</taxon>
        <taxon>Pseudomonadati</taxon>
        <taxon>Pseudomonadota</taxon>
        <taxon>Gammaproteobacteria</taxon>
        <taxon>Pasteurellales</taxon>
        <taxon>Pasteurellaceae</taxon>
        <taxon>Haemophilus</taxon>
    </lineage>
</organism>
<proteinExistence type="predicted"/>
<dbReference type="AlphaFoldDB" id="A0A7M1NV88"/>
<reference evidence="1 2" key="1">
    <citation type="submission" date="2020-10" db="EMBL/GenBank/DDBJ databases">
        <title>Genomic diversity and antimicrobial resistance of Haemophilus colonising the airways of young children with cystic fibrosis.</title>
        <authorList>
            <person name="Watts S.C."/>
            <person name="Judd L.M."/>
            <person name="Carzino R."/>
            <person name="Ranganathan S."/>
            <person name="Holt K.E."/>
        </authorList>
    </citation>
    <scope>NUCLEOTIDE SEQUENCE [LARGE SCALE GENOMIC DNA]</scope>
    <source>
        <strain evidence="1 2">M1C137_2</strain>
    </source>
</reference>
<name>A0A7M1NV88_HAEPA</name>
<dbReference type="EMBL" id="CP063120">
    <property type="protein sequence ID" value="QOR16610.1"/>
    <property type="molecule type" value="Genomic_DNA"/>
</dbReference>
<gene>
    <name evidence="1" type="ORF">INP94_06890</name>
</gene>
<evidence type="ECO:0000313" key="1">
    <source>
        <dbReference type="EMBL" id="QOR16610.1"/>
    </source>
</evidence>
<protein>
    <submittedName>
        <fullName evidence="1">Uncharacterized protein</fullName>
    </submittedName>
</protein>